<accession>A0A3M7CWE1</accession>
<dbReference type="InterPro" id="IPR013097">
    <property type="entry name" value="Dabb"/>
</dbReference>
<comment type="caution">
    <text evidence="2">The sequence shown here is derived from an EMBL/GenBank/DDBJ whole genome shotgun (WGS) entry which is preliminary data.</text>
</comment>
<feature type="domain" description="Stress-response A/B barrel" evidence="1">
    <location>
        <begin position="8"/>
        <end position="134"/>
    </location>
</feature>
<name>A0A3M7CWE1_HORWE</name>
<dbReference type="Gene3D" id="3.30.70.100">
    <property type="match status" value="1"/>
</dbReference>
<dbReference type="PROSITE" id="PS51502">
    <property type="entry name" value="S_R_A_B_BARREL"/>
    <property type="match status" value="1"/>
</dbReference>
<gene>
    <name evidence="2" type="ORF">D0864_13653</name>
</gene>
<evidence type="ECO:0000259" key="1">
    <source>
        <dbReference type="PROSITE" id="PS51502"/>
    </source>
</evidence>
<proteinExistence type="predicted"/>
<reference evidence="2 3" key="1">
    <citation type="journal article" date="2018" name="BMC Genomics">
        <title>Genomic evidence for intraspecific hybridization in a clonal and extremely halotolerant yeast.</title>
        <authorList>
            <person name="Gostincar C."/>
            <person name="Stajich J.E."/>
            <person name="Zupancic J."/>
            <person name="Zalar P."/>
            <person name="Gunde-Cimerman N."/>
        </authorList>
    </citation>
    <scope>NUCLEOTIDE SEQUENCE [LARGE SCALE GENOMIC DNA]</scope>
    <source>
        <strain evidence="2 3">EXF-10513</strain>
    </source>
</reference>
<dbReference type="AlphaFoldDB" id="A0A3M7CWE1"/>
<protein>
    <recommendedName>
        <fullName evidence="1">Stress-response A/B barrel domain-containing protein</fullName>
    </recommendedName>
</protein>
<dbReference type="EMBL" id="QWIO01002409">
    <property type="protein sequence ID" value="RMY56369.1"/>
    <property type="molecule type" value="Genomic_DNA"/>
</dbReference>
<sequence length="142" mass="16337">MASSATPVTRIACFRFKSSVTPEQKGDRARAFLGLYRQHRDLIIATPVGGKPLNTPLNLTNVKRDSVWDLGFIVSFKSEEARQQFDKEDGHDKLKVSLSIFLSANHYTTSFYLMTREQQEETDPLLEQVFVYDFEEEENLGW</sequence>
<dbReference type="Proteomes" id="UP000269539">
    <property type="component" value="Unassembled WGS sequence"/>
</dbReference>
<evidence type="ECO:0000313" key="2">
    <source>
        <dbReference type="EMBL" id="RMY56369.1"/>
    </source>
</evidence>
<evidence type="ECO:0000313" key="3">
    <source>
        <dbReference type="Proteomes" id="UP000269539"/>
    </source>
</evidence>
<organism evidence="2 3">
    <name type="scientific">Hortaea werneckii</name>
    <name type="common">Black yeast</name>
    <name type="synonym">Cladosporium werneckii</name>
    <dbReference type="NCBI Taxonomy" id="91943"/>
    <lineage>
        <taxon>Eukaryota</taxon>
        <taxon>Fungi</taxon>
        <taxon>Dikarya</taxon>
        <taxon>Ascomycota</taxon>
        <taxon>Pezizomycotina</taxon>
        <taxon>Dothideomycetes</taxon>
        <taxon>Dothideomycetidae</taxon>
        <taxon>Mycosphaerellales</taxon>
        <taxon>Teratosphaeriaceae</taxon>
        <taxon>Hortaea</taxon>
    </lineage>
</organism>